<feature type="transmembrane region" description="Helical" evidence="3">
    <location>
        <begin position="275"/>
        <end position="295"/>
    </location>
</feature>
<feature type="transmembrane region" description="Helical" evidence="3">
    <location>
        <begin position="365"/>
        <end position="385"/>
    </location>
</feature>
<dbReference type="InterPro" id="IPR020846">
    <property type="entry name" value="MFS_dom"/>
</dbReference>
<organism evidence="5 6">
    <name type="scientific">Cytospora paraplurivora</name>
    <dbReference type="NCBI Taxonomy" id="2898453"/>
    <lineage>
        <taxon>Eukaryota</taxon>
        <taxon>Fungi</taxon>
        <taxon>Dikarya</taxon>
        <taxon>Ascomycota</taxon>
        <taxon>Pezizomycotina</taxon>
        <taxon>Sordariomycetes</taxon>
        <taxon>Sordariomycetidae</taxon>
        <taxon>Diaporthales</taxon>
        <taxon>Cytosporaceae</taxon>
        <taxon>Cytospora</taxon>
    </lineage>
</organism>
<dbReference type="PANTHER" id="PTHR11360">
    <property type="entry name" value="MONOCARBOXYLATE TRANSPORTER"/>
    <property type="match status" value="1"/>
</dbReference>
<keyword evidence="6" id="KW-1185">Reference proteome</keyword>
<evidence type="ECO:0000256" key="3">
    <source>
        <dbReference type="SAM" id="Phobius"/>
    </source>
</evidence>
<feature type="transmembrane region" description="Helical" evidence="3">
    <location>
        <begin position="50"/>
        <end position="68"/>
    </location>
</feature>
<evidence type="ECO:0000259" key="4">
    <source>
        <dbReference type="PROSITE" id="PS50850"/>
    </source>
</evidence>
<dbReference type="SUPFAM" id="SSF103473">
    <property type="entry name" value="MFS general substrate transporter"/>
    <property type="match status" value="1"/>
</dbReference>
<dbReference type="PROSITE" id="PS50850">
    <property type="entry name" value="MFS"/>
    <property type="match status" value="1"/>
</dbReference>
<keyword evidence="3" id="KW-1133">Transmembrane helix</keyword>
<feature type="transmembrane region" description="Helical" evidence="3">
    <location>
        <begin position="105"/>
        <end position="123"/>
    </location>
</feature>
<evidence type="ECO:0000313" key="5">
    <source>
        <dbReference type="EMBL" id="KAK7741826.1"/>
    </source>
</evidence>
<feature type="transmembrane region" description="Helical" evidence="3">
    <location>
        <begin position="135"/>
        <end position="156"/>
    </location>
</feature>
<accession>A0AAN9U974</accession>
<name>A0AAN9U974_9PEZI</name>
<evidence type="ECO:0000256" key="1">
    <source>
        <dbReference type="ARBA" id="ARBA00004141"/>
    </source>
</evidence>
<evidence type="ECO:0000256" key="2">
    <source>
        <dbReference type="ARBA" id="ARBA00006727"/>
    </source>
</evidence>
<proteinExistence type="inferred from homology"/>
<dbReference type="AlphaFoldDB" id="A0AAN9U974"/>
<dbReference type="InterPro" id="IPR036259">
    <property type="entry name" value="MFS_trans_sf"/>
</dbReference>
<gene>
    <name evidence="5" type="ORF">SLS53_004891</name>
</gene>
<dbReference type="Proteomes" id="UP001320245">
    <property type="component" value="Unassembled WGS sequence"/>
</dbReference>
<keyword evidence="3" id="KW-0812">Transmembrane</keyword>
<comment type="caution">
    <text evidence="5">The sequence shown here is derived from an EMBL/GenBank/DDBJ whole genome shotgun (WGS) entry which is preliminary data.</text>
</comment>
<dbReference type="Gene3D" id="1.20.1250.20">
    <property type="entry name" value="MFS general substrate transporter like domains"/>
    <property type="match status" value="2"/>
</dbReference>
<reference evidence="5 6" key="1">
    <citation type="journal article" date="2023" name="PLoS ONE">
        <title>Cytospora paraplurivora sp. nov. isolated from orchards with fruit tree decline syndrome in Ontario, Canada.</title>
        <authorList>
            <person name="Ilyukhin E."/>
            <person name="Nguyen H.D.T."/>
            <person name="Castle A.J."/>
            <person name="Ellouze W."/>
        </authorList>
    </citation>
    <scope>NUCLEOTIDE SEQUENCE [LARGE SCALE GENOMIC DNA]</scope>
    <source>
        <strain evidence="5 6">FDS-564</strain>
    </source>
</reference>
<feature type="transmembrane region" description="Helical" evidence="3">
    <location>
        <begin position="168"/>
        <end position="188"/>
    </location>
</feature>
<feature type="transmembrane region" description="Helical" evidence="3">
    <location>
        <begin position="209"/>
        <end position="229"/>
    </location>
</feature>
<dbReference type="InterPro" id="IPR050327">
    <property type="entry name" value="Proton-linked_MCT"/>
</dbReference>
<feature type="transmembrane region" description="Helical" evidence="3">
    <location>
        <begin position="301"/>
        <end position="326"/>
    </location>
</feature>
<comment type="subcellular location">
    <subcellularLocation>
        <location evidence="1">Membrane</location>
        <topology evidence="1">Multi-pass membrane protein</topology>
    </subcellularLocation>
</comment>
<dbReference type="GO" id="GO:0016020">
    <property type="term" value="C:membrane"/>
    <property type="evidence" value="ECO:0007669"/>
    <property type="project" value="UniProtKB-SubCell"/>
</dbReference>
<protein>
    <recommendedName>
        <fullName evidence="4">Major facilitator superfamily (MFS) profile domain-containing protein</fullName>
    </recommendedName>
</protein>
<feature type="domain" description="Major facilitator superfamily (MFS) profile" evidence="4">
    <location>
        <begin position="210"/>
        <end position="399"/>
    </location>
</feature>
<dbReference type="GO" id="GO:0022857">
    <property type="term" value="F:transmembrane transporter activity"/>
    <property type="evidence" value="ECO:0007669"/>
    <property type="project" value="InterPro"/>
</dbReference>
<comment type="similarity">
    <text evidence="2">Belongs to the major facilitator superfamily. Monocarboxylate porter (TC 2.A.1.13) family.</text>
</comment>
<dbReference type="EMBL" id="JAJSPL020000017">
    <property type="protein sequence ID" value="KAK7741826.1"/>
    <property type="molecule type" value="Genomic_DNA"/>
</dbReference>
<sequence>MEKEEGLNAWLQVLGAFVLNLNTWGMMNAYGAFQTFYQLHLLHAQTSSDIAWIGSTQAFLLFLVSMVARPLFDAGHLRSLLWVGSGLLVVGMFLVSITHQYWQVFITQALMMGLGFGCLYLPAPAVVSQYFHKSTALAIGASSAGSALGGVIYPIVFDQLQPRIGFPWTVRVLGFILLATSLVPMLVMRSRAPPRPMQGLVDRTAFRDAPYLLLNLGLFFGFMGLYVVFYYIQLLALARTTVSSTLADYLLVIINGSSLFGRLIPGYYADRIGSINVQTSVALMSAILTFCLLAIRDTPGLIVFSVLYGFAAGAFMGLPAAGVVSLSADKSKIGTRLGMTLLLVGIGVLVSSPIAGAILGEDQNWVGLIVWCGVLLVASSVSMAASRIVKVGPGLTRVI</sequence>
<dbReference type="Pfam" id="PF07690">
    <property type="entry name" value="MFS_1"/>
    <property type="match status" value="1"/>
</dbReference>
<keyword evidence="3" id="KW-0472">Membrane</keyword>
<evidence type="ECO:0000313" key="6">
    <source>
        <dbReference type="Proteomes" id="UP001320245"/>
    </source>
</evidence>
<feature type="transmembrane region" description="Helical" evidence="3">
    <location>
        <begin position="7"/>
        <end position="30"/>
    </location>
</feature>
<dbReference type="InterPro" id="IPR011701">
    <property type="entry name" value="MFS"/>
</dbReference>
<dbReference type="PANTHER" id="PTHR11360:SF234">
    <property type="entry name" value="MFS-TYPE TRANSPORTER DBAD-RELATED"/>
    <property type="match status" value="1"/>
</dbReference>
<feature type="transmembrane region" description="Helical" evidence="3">
    <location>
        <begin position="80"/>
        <end position="99"/>
    </location>
</feature>
<feature type="transmembrane region" description="Helical" evidence="3">
    <location>
        <begin position="338"/>
        <end position="359"/>
    </location>
</feature>